<dbReference type="Pfam" id="PF00266">
    <property type="entry name" value="Aminotran_5"/>
    <property type="match status" value="1"/>
</dbReference>
<dbReference type="NCBIfam" id="TIGR01814">
    <property type="entry name" value="kynureninase"/>
    <property type="match status" value="1"/>
</dbReference>
<comment type="similarity">
    <text evidence="4 5">Belongs to the kynureninase family.</text>
</comment>
<protein>
    <recommendedName>
        <fullName evidence="4 5">Kynureninase</fullName>
        <ecNumber evidence="4 5">3.7.1.3</ecNumber>
    </recommendedName>
    <alternativeName>
        <fullName evidence="4">Biosynthesis of nicotinic acid protein 5</fullName>
    </alternativeName>
    <alternativeName>
        <fullName evidence="4">L-kynurenine hydrolase</fullName>
    </alternativeName>
</protein>
<keyword evidence="3 4" id="KW-0663">Pyridoxal phosphate</keyword>
<keyword evidence="2 4" id="KW-0378">Hydrolase</keyword>
<dbReference type="Proteomes" id="UP000799766">
    <property type="component" value="Unassembled WGS sequence"/>
</dbReference>
<feature type="binding site" evidence="4">
    <location>
        <position position="137"/>
    </location>
    <ligand>
        <name>pyridoxal 5'-phosphate</name>
        <dbReference type="ChEBI" id="CHEBI:597326"/>
    </ligand>
</feature>
<dbReference type="PIRSF" id="PIRSF038800">
    <property type="entry name" value="KYNU"/>
    <property type="match status" value="1"/>
</dbReference>
<dbReference type="Gene3D" id="3.90.1150.10">
    <property type="entry name" value="Aspartate Aminotransferase, domain 1"/>
    <property type="match status" value="1"/>
</dbReference>
<dbReference type="PANTHER" id="PTHR14084">
    <property type="entry name" value="KYNURENINASE"/>
    <property type="match status" value="1"/>
</dbReference>
<evidence type="ECO:0000256" key="6">
    <source>
        <dbReference type="SAM" id="MobiDB-lite"/>
    </source>
</evidence>
<dbReference type="InterPro" id="IPR015424">
    <property type="entry name" value="PyrdxlP-dep_Trfase"/>
</dbReference>
<dbReference type="UniPathway" id="UPA00253">
    <property type="reaction ID" value="UER00329"/>
</dbReference>
<dbReference type="GO" id="GO:0030170">
    <property type="term" value="F:pyridoxal phosphate binding"/>
    <property type="evidence" value="ECO:0007669"/>
    <property type="project" value="UniProtKB-UniRule"/>
</dbReference>
<dbReference type="EC" id="3.7.1.3" evidence="4 5"/>
<dbReference type="FunFam" id="3.40.640.10:FF:000031">
    <property type="entry name" value="Kynureninase"/>
    <property type="match status" value="1"/>
</dbReference>
<feature type="binding site" evidence="4">
    <location>
        <position position="138"/>
    </location>
    <ligand>
        <name>pyridoxal 5'-phosphate</name>
        <dbReference type="ChEBI" id="CHEBI:597326"/>
    </ligand>
</feature>
<comment type="function">
    <text evidence="4 5">Catalyzes the cleavage of L-kynurenine (L-Kyn) and L-3-hydroxykynurenine (L-3OHKyn) into anthranilic acid (AA) and 3-hydroxyanthranilic acid (3-OHAA), respectively.</text>
</comment>
<evidence type="ECO:0000259" key="7">
    <source>
        <dbReference type="Pfam" id="PF00266"/>
    </source>
</evidence>
<comment type="subunit">
    <text evidence="4 5">Homodimer.</text>
</comment>
<comment type="cofactor">
    <cofactor evidence="4 5">
        <name>pyridoxal 5'-phosphate</name>
        <dbReference type="ChEBI" id="CHEBI:597326"/>
    </cofactor>
</comment>
<feature type="binding site" evidence="4">
    <location>
        <position position="342"/>
    </location>
    <ligand>
        <name>pyridoxal 5'-phosphate</name>
        <dbReference type="ChEBI" id="CHEBI:597326"/>
    </ligand>
</feature>
<keyword evidence="1 4" id="KW-0662">Pyridine nucleotide biosynthesis</keyword>
<dbReference type="GO" id="GO:0034354">
    <property type="term" value="P:'de novo' NAD+ biosynthetic process from L-tryptophan"/>
    <property type="evidence" value="ECO:0007669"/>
    <property type="project" value="UniProtKB-UniRule"/>
</dbReference>
<evidence type="ECO:0000313" key="9">
    <source>
        <dbReference type="Proteomes" id="UP000799766"/>
    </source>
</evidence>
<proteinExistence type="inferred from homology"/>
<gene>
    <name evidence="4" type="primary">BNA5</name>
    <name evidence="8" type="ORF">BDY21DRAFT_293199</name>
</gene>
<dbReference type="Gene3D" id="3.40.640.10">
    <property type="entry name" value="Type I PLP-dependent aspartate aminotransferase-like (Major domain)"/>
    <property type="match status" value="1"/>
</dbReference>
<comment type="subcellular location">
    <subcellularLocation>
        <location evidence="4 5">Cytoplasm</location>
    </subcellularLocation>
</comment>
<comment type="pathway">
    <text evidence="4 5">Amino-acid degradation; L-kynurenine degradation; L-alanine and anthranilate from L-kynurenine: step 1/1.</text>
</comment>
<dbReference type="EMBL" id="MU001698">
    <property type="protein sequence ID" value="KAF2453282.1"/>
    <property type="molecule type" value="Genomic_DNA"/>
</dbReference>
<dbReference type="InterPro" id="IPR010111">
    <property type="entry name" value="Kynureninase"/>
</dbReference>
<evidence type="ECO:0000256" key="3">
    <source>
        <dbReference type="ARBA" id="ARBA00022898"/>
    </source>
</evidence>
<dbReference type="Pfam" id="PF22580">
    <property type="entry name" value="KYNU_C"/>
    <property type="match status" value="1"/>
</dbReference>
<evidence type="ECO:0000256" key="1">
    <source>
        <dbReference type="ARBA" id="ARBA00022642"/>
    </source>
</evidence>
<comment type="catalytic activity">
    <reaction evidence="5">
        <text>3-hydroxy-L-kynurenine + H2O = 3-hydroxyanthranilate + L-alanine + H(+)</text>
        <dbReference type="Rhea" id="RHEA:25143"/>
        <dbReference type="ChEBI" id="CHEBI:15377"/>
        <dbReference type="ChEBI" id="CHEBI:15378"/>
        <dbReference type="ChEBI" id="CHEBI:36559"/>
        <dbReference type="ChEBI" id="CHEBI:57972"/>
        <dbReference type="ChEBI" id="CHEBI:58125"/>
        <dbReference type="EC" id="3.7.1.3"/>
    </reaction>
</comment>
<reference evidence="8" key="1">
    <citation type="journal article" date="2020" name="Stud. Mycol.">
        <title>101 Dothideomycetes genomes: a test case for predicting lifestyles and emergence of pathogens.</title>
        <authorList>
            <person name="Haridas S."/>
            <person name="Albert R."/>
            <person name="Binder M."/>
            <person name="Bloem J."/>
            <person name="Labutti K."/>
            <person name="Salamov A."/>
            <person name="Andreopoulos B."/>
            <person name="Baker S."/>
            <person name="Barry K."/>
            <person name="Bills G."/>
            <person name="Bluhm B."/>
            <person name="Cannon C."/>
            <person name="Castanera R."/>
            <person name="Culley D."/>
            <person name="Daum C."/>
            <person name="Ezra D."/>
            <person name="Gonzalez J."/>
            <person name="Henrissat B."/>
            <person name="Kuo A."/>
            <person name="Liang C."/>
            <person name="Lipzen A."/>
            <person name="Lutzoni F."/>
            <person name="Magnuson J."/>
            <person name="Mondo S."/>
            <person name="Nolan M."/>
            <person name="Ohm R."/>
            <person name="Pangilinan J."/>
            <person name="Park H.-J."/>
            <person name="Ramirez L."/>
            <person name="Alfaro M."/>
            <person name="Sun H."/>
            <person name="Tritt A."/>
            <person name="Yoshinaga Y."/>
            <person name="Zwiers L.-H."/>
            <person name="Turgeon B."/>
            <person name="Goodwin S."/>
            <person name="Spatafora J."/>
            <person name="Crous P."/>
            <person name="Grigoriev I."/>
        </authorList>
    </citation>
    <scope>NUCLEOTIDE SEQUENCE</scope>
    <source>
        <strain evidence="8">ATCC 16933</strain>
    </source>
</reference>
<evidence type="ECO:0000256" key="5">
    <source>
        <dbReference type="PIRNR" id="PIRNR038800"/>
    </source>
</evidence>
<comment type="catalytic activity">
    <reaction evidence="4 5">
        <text>L-kynurenine + H2O = anthranilate + L-alanine + H(+)</text>
        <dbReference type="Rhea" id="RHEA:16813"/>
        <dbReference type="ChEBI" id="CHEBI:15377"/>
        <dbReference type="ChEBI" id="CHEBI:15378"/>
        <dbReference type="ChEBI" id="CHEBI:16567"/>
        <dbReference type="ChEBI" id="CHEBI:57959"/>
        <dbReference type="ChEBI" id="CHEBI:57972"/>
        <dbReference type="EC" id="3.7.1.3"/>
    </reaction>
</comment>
<dbReference type="GO" id="GO:0030429">
    <property type="term" value="F:kynureninase activity"/>
    <property type="evidence" value="ECO:0007669"/>
    <property type="project" value="UniProtKB-UniRule"/>
</dbReference>
<dbReference type="GO" id="GO:0019441">
    <property type="term" value="P:L-tryptophan catabolic process to kynurenine"/>
    <property type="evidence" value="ECO:0007669"/>
    <property type="project" value="TreeGrafter"/>
</dbReference>
<comment type="caution">
    <text evidence="4">Lacks conserved residue(s) required for the propagation of feature annotation.</text>
</comment>
<dbReference type="PANTHER" id="PTHR14084:SF0">
    <property type="entry name" value="KYNURENINASE"/>
    <property type="match status" value="1"/>
</dbReference>
<dbReference type="UniPathway" id="UPA00334">
    <property type="reaction ID" value="UER00455"/>
</dbReference>
<comment type="pathway">
    <text evidence="4 5">Cofactor biosynthesis; NAD(+) biosynthesis; quinolinate from L-kynurenine: step 2/3.</text>
</comment>
<feature type="binding site" evidence="4">
    <location>
        <position position="314"/>
    </location>
    <ligand>
        <name>pyridoxal 5'-phosphate</name>
        <dbReference type="ChEBI" id="CHEBI:597326"/>
    </ligand>
</feature>
<keyword evidence="9" id="KW-1185">Reference proteome</keyword>
<dbReference type="GO" id="GO:0005737">
    <property type="term" value="C:cytoplasm"/>
    <property type="evidence" value="ECO:0007669"/>
    <property type="project" value="UniProtKB-SubCell"/>
</dbReference>
<dbReference type="OrthoDB" id="5978656at2759"/>
<sequence>MSSSEAALEPGGPDVFSQQYAEDKDATDPLRHLRDEFIIPTKADLKRATIDKCESEPESEESIYLCGNSLGLQPRLTSVYVAKHLSTWATKGVFGHFKEHSDSVAPPWLHIADFDAKTESATLVGAKPDEVAVMQTLTANLHFLLASFYRPTKERWKIIIEGKAFPSDHYAALSQLHHHSLPPSALICITPPANPSNSPYLPTSHILSVIEAHASSTAVLLLPGIQYYSGQLLDVAAITAFARARGVAVGWDLAHAAGNVPLRLHDWGVDFAAWCSYKYLNAGPGAMAGLFVHERHGAVDPRRALGYTPRLSGWWGHDKGSRFDMGPAFVPIAGAAGWQVSNPSALDASAVLASLAVFGKTSMDALREKSVRLTGYLEFLLTHRVGGTGNVENEPEPPYEIITPRNPAERGAQLSVRLKEGLLDVVMEILEAEGVVTDERRPDVIRVAPAPLYNTYVDVWRFVKVFKEACRKAKADQNAEKLLKSSQ</sequence>
<feature type="binding site" evidence="4">
    <location>
        <position position="277"/>
    </location>
    <ligand>
        <name>pyridoxal 5'-phosphate</name>
        <dbReference type="ChEBI" id="CHEBI:597326"/>
    </ligand>
</feature>
<dbReference type="InterPro" id="IPR015421">
    <property type="entry name" value="PyrdxlP-dep_Trfase_major"/>
</dbReference>
<feature type="binding site" evidence="4">
    <location>
        <position position="252"/>
    </location>
    <ligand>
        <name>pyridoxal 5'-phosphate</name>
        <dbReference type="ChEBI" id="CHEBI:597326"/>
    </ligand>
</feature>
<dbReference type="GO" id="GO:0043420">
    <property type="term" value="P:anthranilate metabolic process"/>
    <property type="evidence" value="ECO:0007669"/>
    <property type="project" value="UniProtKB-UniRule"/>
</dbReference>
<dbReference type="GO" id="GO:0019805">
    <property type="term" value="P:quinolinate biosynthetic process"/>
    <property type="evidence" value="ECO:0007669"/>
    <property type="project" value="UniProtKB-UniRule"/>
</dbReference>
<name>A0A6A6NPH5_9PEZI</name>
<feature type="modified residue" description="N6-(pyridoxal phosphate)lysine" evidence="4">
    <location>
        <position position="278"/>
    </location>
</feature>
<evidence type="ECO:0000256" key="4">
    <source>
        <dbReference type="HAMAP-Rule" id="MF_03017"/>
    </source>
</evidence>
<evidence type="ECO:0000313" key="8">
    <source>
        <dbReference type="EMBL" id="KAF2453282.1"/>
    </source>
</evidence>
<dbReference type="HAMAP" id="MF_01970">
    <property type="entry name" value="Kynureninase"/>
    <property type="match status" value="1"/>
</dbReference>
<dbReference type="InterPro" id="IPR000192">
    <property type="entry name" value="Aminotrans_V_dom"/>
</dbReference>
<dbReference type="AlphaFoldDB" id="A0A6A6NPH5"/>
<organism evidence="8 9">
    <name type="scientific">Lineolata rhizophorae</name>
    <dbReference type="NCBI Taxonomy" id="578093"/>
    <lineage>
        <taxon>Eukaryota</taxon>
        <taxon>Fungi</taxon>
        <taxon>Dikarya</taxon>
        <taxon>Ascomycota</taxon>
        <taxon>Pezizomycotina</taxon>
        <taxon>Dothideomycetes</taxon>
        <taxon>Dothideomycetes incertae sedis</taxon>
        <taxon>Lineolatales</taxon>
        <taxon>Lineolataceae</taxon>
        <taxon>Lineolata</taxon>
    </lineage>
</organism>
<feature type="binding site" evidence="4">
    <location>
        <begin position="165"/>
        <end position="168"/>
    </location>
    <ligand>
        <name>pyridoxal 5'-phosphate</name>
        <dbReference type="ChEBI" id="CHEBI:597326"/>
    </ligand>
</feature>
<evidence type="ECO:0000256" key="2">
    <source>
        <dbReference type="ARBA" id="ARBA00022801"/>
    </source>
</evidence>
<dbReference type="SUPFAM" id="SSF53383">
    <property type="entry name" value="PLP-dependent transferases"/>
    <property type="match status" value="1"/>
</dbReference>
<dbReference type="InterPro" id="IPR015422">
    <property type="entry name" value="PyrdxlP-dep_Trfase_small"/>
</dbReference>
<dbReference type="GO" id="GO:0097053">
    <property type="term" value="P:L-kynurenine catabolic process"/>
    <property type="evidence" value="ECO:0007669"/>
    <property type="project" value="UniProtKB-UniRule"/>
</dbReference>
<feature type="domain" description="Aminotransferase class V" evidence="7">
    <location>
        <begin position="214"/>
        <end position="284"/>
    </location>
</feature>
<keyword evidence="4 5" id="KW-0963">Cytoplasm</keyword>
<accession>A0A6A6NPH5</accession>
<feature type="region of interest" description="Disordered" evidence="6">
    <location>
        <begin position="1"/>
        <end position="29"/>
    </location>
</feature>
<feature type="binding site" evidence="4">
    <location>
        <position position="255"/>
    </location>
    <ligand>
        <name>pyridoxal 5'-phosphate</name>
        <dbReference type="ChEBI" id="CHEBI:597326"/>
    </ligand>
</feature>